<organism evidence="5 6">
    <name type="scientific">Mesorhabditis spiculigera</name>
    <dbReference type="NCBI Taxonomy" id="96644"/>
    <lineage>
        <taxon>Eukaryota</taxon>
        <taxon>Metazoa</taxon>
        <taxon>Ecdysozoa</taxon>
        <taxon>Nematoda</taxon>
        <taxon>Chromadorea</taxon>
        <taxon>Rhabditida</taxon>
        <taxon>Rhabditina</taxon>
        <taxon>Rhabditomorpha</taxon>
        <taxon>Rhabditoidea</taxon>
        <taxon>Rhabditidae</taxon>
        <taxon>Mesorhabditinae</taxon>
        <taxon>Mesorhabditis</taxon>
    </lineage>
</organism>
<comment type="caution">
    <text evidence="5">The sequence shown here is derived from an EMBL/GenBank/DDBJ whole genome shotgun (WGS) entry which is preliminary data.</text>
</comment>
<dbReference type="Gene3D" id="2.60.40.790">
    <property type="match status" value="1"/>
</dbReference>
<feature type="non-terminal residue" evidence="5">
    <location>
        <position position="531"/>
    </location>
</feature>
<dbReference type="InterPro" id="IPR002068">
    <property type="entry name" value="A-crystallin/Hsp20_dom"/>
</dbReference>
<evidence type="ECO:0000259" key="4">
    <source>
        <dbReference type="PROSITE" id="PS01031"/>
    </source>
</evidence>
<evidence type="ECO:0000256" key="1">
    <source>
        <dbReference type="PROSITE-ProRule" id="PRU00285"/>
    </source>
</evidence>
<feature type="domain" description="SHSP" evidence="4">
    <location>
        <begin position="160"/>
        <end position="267"/>
    </location>
</feature>
<sequence length="531" mass="61489">MEGTVSILRRSISRKSFRALSESSSKPKPQDDEMAVAFRDSWFDNNHSLFPRHREGPSRPSLFDDDYWDSLWARDDWLDRMEDWPRDWPRPREMMSRADRSMEEYVQFFRDNERLEDWPRDWPRMDAVMPKFTSHLDRLDNNWRQDPFWKDLYPNWAQPLFKEGIDVNSSITNDDRRFAVAIDCYQFRPEEIQVKTLDDTLLVEGRHEEARDRDNFTKMYFVRKYQLPNDIDPQEISSNIDSGWVEKDALKPQNRTDLESTEKNRVAQCGLRKGRLTVEAAKRPQALTGRERLVPIEGSSKYRSTSRSRHDSGFSNGLSPSSGARNYSPVQIDTSSHLGRHHEEDRYRNEYRSSSRQEYNGGSGGYGGRTVEVPIHREGVANRQYGDSLLYRDAELADRAAGNQHSESYYRHESRNNLSPHQVTASNENRAYTNGGGARRTSFDTNGFRSHSASRGAAESQRHESSYQSGYQGGYQNGYHHDSSSSRNGGYRVDSPASTSTGILKRTEDLPPRSESRSESVRSVKIVRTYN</sequence>
<feature type="compositionally biased region" description="Polar residues" evidence="3">
    <location>
        <begin position="313"/>
        <end position="337"/>
    </location>
</feature>
<reference evidence="5" key="1">
    <citation type="submission" date="2023-06" db="EMBL/GenBank/DDBJ databases">
        <authorList>
            <person name="Delattre M."/>
        </authorList>
    </citation>
    <scope>NUCLEOTIDE SEQUENCE</scope>
    <source>
        <strain evidence="5">AF72</strain>
    </source>
</reference>
<dbReference type="InterPro" id="IPR001436">
    <property type="entry name" value="Alpha-crystallin/sHSP_animal"/>
</dbReference>
<feature type="region of interest" description="Disordered" evidence="3">
    <location>
        <begin position="289"/>
        <end position="370"/>
    </location>
</feature>
<gene>
    <name evidence="5" type="ORF">MSPICULIGERA_LOCUS6313</name>
</gene>
<keyword evidence="6" id="KW-1185">Reference proteome</keyword>
<feature type="compositionally biased region" description="Polar residues" evidence="3">
    <location>
        <begin position="443"/>
        <end position="453"/>
    </location>
</feature>
<dbReference type="PANTHER" id="PTHR45640">
    <property type="entry name" value="HEAT SHOCK PROTEIN HSP-12.2-RELATED"/>
    <property type="match status" value="1"/>
</dbReference>
<dbReference type="Proteomes" id="UP001177023">
    <property type="component" value="Unassembled WGS sequence"/>
</dbReference>
<feature type="compositionally biased region" description="Basic and acidic residues" evidence="3">
    <location>
        <begin position="505"/>
        <end position="522"/>
    </location>
</feature>
<feature type="region of interest" description="Disordered" evidence="3">
    <location>
        <begin position="402"/>
        <end position="531"/>
    </location>
</feature>
<dbReference type="SUPFAM" id="SSF49764">
    <property type="entry name" value="HSP20-like chaperones"/>
    <property type="match status" value="1"/>
</dbReference>
<dbReference type="PROSITE" id="PS01031">
    <property type="entry name" value="SHSP"/>
    <property type="match status" value="1"/>
</dbReference>
<dbReference type="GO" id="GO:0005634">
    <property type="term" value="C:nucleus"/>
    <property type="evidence" value="ECO:0007669"/>
    <property type="project" value="TreeGrafter"/>
</dbReference>
<dbReference type="PANTHER" id="PTHR45640:SF10">
    <property type="entry name" value="SHSP DOMAIN-CONTAINING PROTEIN"/>
    <property type="match status" value="1"/>
</dbReference>
<evidence type="ECO:0000256" key="3">
    <source>
        <dbReference type="SAM" id="MobiDB-lite"/>
    </source>
</evidence>
<dbReference type="InterPro" id="IPR008978">
    <property type="entry name" value="HSP20-like_chaperone"/>
</dbReference>
<comment type="similarity">
    <text evidence="1 2">Belongs to the small heat shock protein (HSP20) family.</text>
</comment>
<dbReference type="GO" id="GO:0005737">
    <property type="term" value="C:cytoplasm"/>
    <property type="evidence" value="ECO:0007669"/>
    <property type="project" value="TreeGrafter"/>
</dbReference>
<dbReference type="PRINTS" id="PR00299">
    <property type="entry name" value="ACRYSTALLIN"/>
</dbReference>
<accession>A0AA36FUK3</accession>
<dbReference type="Pfam" id="PF00011">
    <property type="entry name" value="HSP20"/>
    <property type="match status" value="1"/>
</dbReference>
<protein>
    <recommendedName>
        <fullName evidence="4">SHSP domain-containing protein</fullName>
    </recommendedName>
</protein>
<dbReference type="GO" id="GO:0051082">
    <property type="term" value="F:unfolded protein binding"/>
    <property type="evidence" value="ECO:0007669"/>
    <property type="project" value="TreeGrafter"/>
</dbReference>
<feature type="compositionally biased region" description="Basic and acidic residues" evidence="3">
    <location>
        <begin position="341"/>
        <end position="355"/>
    </location>
</feature>
<feature type="compositionally biased region" description="Polar residues" evidence="3">
    <location>
        <begin position="416"/>
        <end position="432"/>
    </location>
</feature>
<evidence type="ECO:0000313" key="5">
    <source>
        <dbReference type="EMBL" id="CAJ0567774.1"/>
    </source>
</evidence>
<dbReference type="EMBL" id="CATQJA010001562">
    <property type="protein sequence ID" value="CAJ0567774.1"/>
    <property type="molecule type" value="Genomic_DNA"/>
</dbReference>
<dbReference type="GO" id="GO:0042026">
    <property type="term" value="P:protein refolding"/>
    <property type="evidence" value="ECO:0007669"/>
    <property type="project" value="TreeGrafter"/>
</dbReference>
<dbReference type="AlphaFoldDB" id="A0AA36FUK3"/>
<evidence type="ECO:0000256" key="2">
    <source>
        <dbReference type="RuleBase" id="RU003616"/>
    </source>
</evidence>
<dbReference type="GO" id="GO:0009408">
    <property type="term" value="P:response to heat"/>
    <property type="evidence" value="ECO:0007669"/>
    <property type="project" value="TreeGrafter"/>
</dbReference>
<evidence type="ECO:0000313" key="6">
    <source>
        <dbReference type="Proteomes" id="UP001177023"/>
    </source>
</evidence>
<proteinExistence type="inferred from homology"/>
<name>A0AA36FUK3_9BILA</name>
<dbReference type="CDD" id="cd06526">
    <property type="entry name" value="metazoan_ACD"/>
    <property type="match status" value="1"/>
</dbReference>